<dbReference type="PANTHER" id="PTHR42776">
    <property type="entry name" value="SERINE PEPTIDASE S9 FAMILY MEMBER"/>
    <property type="match status" value="1"/>
</dbReference>
<dbReference type="Pfam" id="PF00930">
    <property type="entry name" value="DPPIV_N"/>
    <property type="match status" value="1"/>
</dbReference>
<protein>
    <recommendedName>
        <fullName evidence="7">Peptidase S9 prolyl oligopeptidase catalytic domain-containing protein</fullName>
    </recommendedName>
</protein>
<dbReference type="EMBL" id="PCWO01000027">
    <property type="protein sequence ID" value="PIR04942.1"/>
    <property type="molecule type" value="Genomic_DNA"/>
</dbReference>
<dbReference type="Gene3D" id="2.120.10.30">
    <property type="entry name" value="TolB, C-terminal domain"/>
    <property type="match status" value="1"/>
</dbReference>
<keyword evidence="2" id="KW-0645">Protease</keyword>
<comment type="caution">
    <text evidence="5">The sequence shown here is derived from an EMBL/GenBank/DDBJ whole genome shotgun (WGS) entry which is preliminary data.</text>
</comment>
<dbReference type="InterPro" id="IPR029058">
    <property type="entry name" value="AB_hydrolase_fold"/>
</dbReference>
<evidence type="ECO:0000259" key="3">
    <source>
        <dbReference type="Pfam" id="PF00326"/>
    </source>
</evidence>
<evidence type="ECO:0008006" key="7">
    <source>
        <dbReference type="Google" id="ProtNLM"/>
    </source>
</evidence>
<reference evidence="5 6" key="1">
    <citation type="submission" date="2017-09" db="EMBL/GenBank/DDBJ databases">
        <title>Depth-based differentiation of microbial function through sediment-hosted aquifers and enrichment of novel symbionts in the deep terrestrial subsurface.</title>
        <authorList>
            <person name="Probst A.J."/>
            <person name="Ladd B."/>
            <person name="Jarett J.K."/>
            <person name="Geller-Mcgrath D.E."/>
            <person name="Sieber C.M."/>
            <person name="Emerson J.B."/>
            <person name="Anantharaman K."/>
            <person name="Thomas B.C."/>
            <person name="Malmstrom R."/>
            <person name="Stieglmeier M."/>
            <person name="Klingl A."/>
            <person name="Woyke T."/>
            <person name="Ryan C.M."/>
            <person name="Banfield J.F."/>
        </authorList>
    </citation>
    <scope>NUCLEOTIDE SEQUENCE [LARGE SCALE GENOMIC DNA]</scope>
    <source>
        <strain evidence="5">CG11_big_fil_rev_8_21_14_0_20_35_14</strain>
    </source>
</reference>
<dbReference type="GO" id="GO:0004252">
    <property type="term" value="F:serine-type endopeptidase activity"/>
    <property type="evidence" value="ECO:0007669"/>
    <property type="project" value="TreeGrafter"/>
</dbReference>
<keyword evidence="1" id="KW-0378">Hydrolase</keyword>
<dbReference type="GO" id="GO:0006508">
    <property type="term" value="P:proteolysis"/>
    <property type="evidence" value="ECO:0007669"/>
    <property type="project" value="InterPro"/>
</dbReference>
<sequence length="596" mass="68473">MNYSIKDFIESESIKSVTFSPNGKKIAYLSNRSGSYQIYLIPSKGGQSKQLTFLKDQIYFAIFSPTKEEIIFGKSNNGDEKIQLYLFSIKTKKIINLTKNSKVKHNFGNWSSDGKYITYSKNQRSEKDFDVYILNIKNGKEECIYNSGGNCYPNSFSPQQNFITIQKRYSNLKTETLLFSFKNKSIKSIIHPKADSYYGGAYWLPDESAFYFINNTTKNFLGLSLYKISSSEWKYVYTPKFDVEGVRVSHDGRFLTTIINKNGYRIINLRKTSDMSEIILNDLTKLEMVYSVNFSKDSNNLAMIIGDSVNVSNLYIYSIKNKKIKKLTNSIQKVSSEQLSKPKLSHFKSFDNLKIPYFIYVPNFKLKKIPVIINIHGGPEAQYRPAFNSFIQYLVYKGYAIIAPNIRGSSGYGKKYMSLDDIEKRHNAIKDIEYLHKYIKSNKKLDHNNIILIGSSYGGYMVLASLVFYSKLWAGGVSLSGISNLETFLKNTAPHRLINREIEYGSLKNHKKLLKELSPINYIKNIKAPLLLIHGKNDPRVSLNEAEQIKNKLLKLKKQVKLITYKNEGHSLSKLKNKIDAYNKIESFLKNTLTNK</sequence>
<proteinExistence type="predicted"/>
<evidence type="ECO:0000256" key="2">
    <source>
        <dbReference type="ARBA" id="ARBA00022825"/>
    </source>
</evidence>
<dbReference type="InterPro" id="IPR002469">
    <property type="entry name" value="Peptidase_S9B_N"/>
</dbReference>
<dbReference type="InterPro" id="IPR011042">
    <property type="entry name" value="6-blade_b-propeller_TolB-like"/>
</dbReference>
<evidence type="ECO:0000313" key="6">
    <source>
        <dbReference type="Proteomes" id="UP000229893"/>
    </source>
</evidence>
<dbReference type="InterPro" id="IPR001375">
    <property type="entry name" value="Peptidase_S9_cat"/>
</dbReference>
<evidence type="ECO:0000313" key="5">
    <source>
        <dbReference type="EMBL" id="PIR04942.1"/>
    </source>
</evidence>
<feature type="domain" description="Dipeptidylpeptidase IV N-terminal" evidence="4">
    <location>
        <begin position="61"/>
        <end position="166"/>
    </location>
</feature>
<gene>
    <name evidence="5" type="ORF">COV57_01750</name>
</gene>
<keyword evidence="2" id="KW-0720">Serine protease</keyword>
<evidence type="ECO:0000259" key="4">
    <source>
        <dbReference type="Pfam" id="PF00930"/>
    </source>
</evidence>
<dbReference type="Proteomes" id="UP000229893">
    <property type="component" value="Unassembled WGS sequence"/>
</dbReference>
<dbReference type="PANTHER" id="PTHR42776:SF27">
    <property type="entry name" value="DIPEPTIDYL PEPTIDASE FAMILY MEMBER 6"/>
    <property type="match status" value="1"/>
</dbReference>
<dbReference type="SUPFAM" id="SSF82171">
    <property type="entry name" value="DPP6 N-terminal domain-like"/>
    <property type="match status" value="1"/>
</dbReference>
<name>A0A2H0N7R5_9BACT</name>
<organism evidence="5 6">
    <name type="scientific">Candidatus Liptonbacteria bacterium CG11_big_fil_rev_8_21_14_0_20_35_14</name>
    <dbReference type="NCBI Taxonomy" id="1974634"/>
    <lineage>
        <taxon>Bacteria</taxon>
        <taxon>Candidatus Liptoniibacteriota</taxon>
    </lineage>
</organism>
<accession>A0A2H0N7R5</accession>
<dbReference type="Gene3D" id="3.40.50.1820">
    <property type="entry name" value="alpha/beta hydrolase"/>
    <property type="match status" value="1"/>
</dbReference>
<evidence type="ECO:0000256" key="1">
    <source>
        <dbReference type="ARBA" id="ARBA00022801"/>
    </source>
</evidence>
<dbReference type="InterPro" id="IPR011659">
    <property type="entry name" value="WD40"/>
</dbReference>
<dbReference type="AlphaFoldDB" id="A0A2H0N7R5"/>
<dbReference type="SUPFAM" id="SSF53474">
    <property type="entry name" value="alpha/beta-Hydrolases"/>
    <property type="match status" value="1"/>
</dbReference>
<dbReference type="Pfam" id="PF00326">
    <property type="entry name" value="Peptidase_S9"/>
    <property type="match status" value="1"/>
</dbReference>
<dbReference type="Pfam" id="PF07676">
    <property type="entry name" value="PD40"/>
    <property type="match status" value="1"/>
</dbReference>
<feature type="domain" description="Peptidase S9 prolyl oligopeptidase catalytic" evidence="3">
    <location>
        <begin position="386"/>
        <end position="594"/>
    </location>
</feature>